<sequence length="299" mass="32537">MARLKTDWIAIATAGPTIDGRQIEAQWLTDAAKCYNRDEYTAMIWPYHESPYWRAFGTNFGEVDELKTETRDGKIQLMARLIPNQFLIEANRSGQKLFTSVEIVEDYLGSGKYFLKGLAVTDTPASIGTTRLQFSQDNPGAHHGNVEALILTLPGDDADSAAEQQARRGFFSRLFSQETPAPNETAKATPMDEKQFNQVMDAINLIGTRVETMEKSFADASPSAATAPTPPQGATSDPAGNDGGEGHFASQEQLEQLATAIESLSKKMDDISQTFADLQGDNTPLPNGNPSGDESINLV</sequence>
<accession>C5BGZ9</accession>
<dbReference type="AlphaFoldDB" id="C5BGZ9"/>
<protein>
    <submittedName>
        <fullName evidence="2">Uncharacterized protein</fullName>
    </submittedName>
</protein>
<evidence type="ECO:0000313" key="2">
    <source>
        <dbReference type="EMBL" id="ACR69430.1"/>
    </source>
</evidence>
<reference evidence="2 3" key="2">
    <citation type="journal article" date="2012" name="J. Bacteriol.">
        <title>Genome Sequence of Edwardsiella ictaluri 93-146, a Strain Associated with a Natural Channel Catfish Outbreak of Enteric Septicemia of Catfish.</title>
        <authorList>
            <person name="Williams M.L."/>
            <person name="Gillaspy A.F."/>
            <person name="Dyer D.W."/>
            <person name="Thune R.L."/>
            <person name="Waldbieser G.C."/>
            <person name="Schuster S.C."/>
            <person name="Gipson J."/>
            <person name="Zaitshik J."/>
            <person name="Landry C."/>
            <person name="Banes M.M."/>
            <person name="Lawrence M.L."/>
        </authorList>
    </citation>
    <scope>NUCLEOTIDE SEQUENCE [LARGE SCALE GENOMIC DNA]</scope>
    <source>
        <strain evidence="2 3">93-146</strain>
    </source>
</reference>
<dbReference type="EMBL" id="CP001600">
    <property type="protein sequence ID" value="ACR69430.1"/>
    <property type="molecule type" value="Genomic_DNA"/>
</dbReference>
<dbReference type="GeneID" id="69539173"/>
<dbReference type="HOGENOM" id="CLU_066846_0_0_6"/>
<proteinExistence type="predicted"/>
<dbReference type="Pfam" id="PF05929">
    <property type="entry name" value="Phage_GPO"/>
    <property type="match status" value="1"/>
</dbReference>
<feature type="compositionally biased region" description="Polar residues" evidence="1">
    <location>
        <begin position="271"/>
        <end position="299"/>
    </location>
</feature>
<name>C5BGZ9_EDWI9</name>
<reference evidence="3" key="1">
    <citation type="submission" date="2009-03" db="EMBL/GenBank/DDBJ databases">
        <title>Complete genome sequence of Edwardsiella ictaluri 93-146.</title>
        <authorList>
            <person name="Williams M.L."/>
            <person name="Gillaspy A.F."/>
            <person name="Dyer D.W."/>
            <person name="Thune R.L."/>
            <person name="Waldbieser G.C."/>
            <person name="Schuster S.C."/>
            <person name="Gipson J."/>
            <person name="Zaitshik J."/>
            <person name="Landry C."/>
            <person name="Lawrence M.L."/>
        </authorList>
    </citation>
    <scope>NUCLEOTIDE SEQUENCE [LARGE SCALE GENOMIC DNA]</scope>
    <source>
        <strain evidence="3">93-146</strain>
    </source>
</reference>
<dbReference type="Proteomes" id="UP000001485">
    <property type="component" value="Chromosome"/>
</dbReference>
<dbReference type="InterPro" id="IPR009228">
    <property type="entry name" value="Capsid_scaffold_GpO"/>
</dbReference>
<organism evidence="2 3">
    <name type="scientific">Edwardsiella ictaluri (strain 93-146)</name>
    <dbReference type="NCBI Taxonomy" id="634503"/>
    <lineage>
        <taxon>Bacteria</taxon>
        <taxon>Pseudomonadati</taxon>
        <taxon>Pseudomonadota</taxon>
        <taxon>Gammaproteobacteria</taxon>
        <taxon>Enterobacterales</taxon>
        <taxon>Hafniaceae</taxon>
        <taxon>Edwardsiella</taxon>
    </lineage>
</organism>
<feature type="region of interest" description="Disordered" evidence="1">
    <location>
        <begin position="217"/>
        <end position="299"/>
    </location>
</feature>
<gene>
    <name evidence="2" type="ordered locus">NT01EI_2256</name>
</gene>
<dbReference type="RefSeq" id="WP_015871552.1">
    <property type="nucleotide sequence ID" value="NC_012779.2"/>
</dbReference>
<evidence type="ECO:0000313" key="3">
    <source>
        <dbReference type="Proteomes" id="UP000001485"/>
    </source>
</evidence>
<dbReference type="PATRIC" id="fig|634503.3.peg.2002"/>
<dbReference type="OrthoDB" id="5625143at2"/>
<dbReference type="KEGG" id="eic:NT01EI_2256"/>
<feature type="compositionally biased region" description="Low complexity" evidence="1">
    <location>
        <begin position="218"/>
        <end position="236"/>
    </location>
</feature>
<evidence type="ECO:0000256" key="1">
    <source>
        <dbReference type="SAM" id="MobiDB-lite"/>
    </source>
</evidence>